<dbReference type="HOGENOM" id="CLU_2210419_0_0_1"/>
<keyword evidence="3" id="KW-1185">Reference proteome</keyword>
<dbReference type="GeneID" id="25796399"/>
<sequence>MSRDHEPSVQGNKTLRFENHAITRPSVRTTTRNILRPAAMDTAKQGNTESKAGPEDWDCDPHRGPNTAMGLYEMKTSAFSRTTRHLIKSTPISRSLLAHAAKDKSNQ</sequence>
<dbReference type="InParanoid" id="G9MEU5"/>
<dbReference type="EMBL" id="ABDF02000001">
    <property type="protein sequence ID" value="EHK26913.1"/>
    <property type="molecule type" value="Genomic_DNA"/>
</dbReference>
<comment type="caution">
    <text evidence="2">The sequence shown here is derived from an EMBL/GenBank/DDBJ whole genome shotgun (WGS) entry which is preliminary data.</text>
</comment>
<evidence type="ECO:0000256" key="1">
    <source>
        <dbReference type="SAM" id="MobiDB-lite"/>
    </source>
</evidence>
<accession>G9MEU5</accession>
<organism evidence="2 3">
    <name type="scientific">Hypocrea virens (strain Gv29-8 / FGSC 10586)</name>
    <name type="common">Gliocladium virens</name>
    <name type="synonym">Trichoderma virens</name>
    <dbReference type="NCBI Taxonomy" id="413071"/>
    <lineage>
        <taxon>Eukaryota</taxon>
        <taxon>Fungi</taxon>
        <taxon>Dikarya</taxon>
        <taxon>Ascomycota</taxon>
        <taxon>Pezizomycotina</taxon>
        <taxon>Sordariomycetes</taxon>
        <taxon>Hypocreomycetidae</taxon>
        <taxon>Hypocreales</taxon>
        <taxon>Hypocreaceae</taxon>
        <taxon>Trichoderma</taxon>
    </lineage>
</organism>
<dbReference type="RefSeq" id="XP_013961131.1">
    <property type="nucleotide sequence ID" value="XM_014105656.1"/>
</dbReference>
<proteinExistence type="predicted"/>
<dbReference type="AlphaFoldDB" id="G9MEU5"/>
<reference evidence="2 3" key="1">
    <citation type="journal article" date="2011" name="Genome Biol.">
        <title>Comparative genome sequence analysis underscores mycoparasitism as the ancestral life style of Trichoderma.</title>
        <authorList>
            <person name="Kubicek C.P."/>
            <person name="Herrera-Estrella A."/>
            <person name="Seidl-Seiboth V."/>
            <person name="Martinez D.A."/>
            <person name="Druzhinina I.S."/>
            <person name="Thon M."/>
            <person name="Zeilinger S."/>
            <person name="Casas-Flores S."/>
            <person name="Horwitz B.A."/>
            <person name="Mukherjee P.K."/>
            <person name="Mukherjee M."/>
            <person name="Kredics L."/>
            <person name="Alcaraz L.D."/>
            <person name="Aerts A."/>
            <person name="Antal Z."/>
            <person name="Atanasova L."/>
            <person name="Cervantes-Badillo M.G."/>
            <person name="Challacombe J."/>
            <person name="Chertkov O."/>
            <person name="McCluskey K."/>
            <person name="Coulpier F."/>
            <person name="Deshpande N."/>
            <person name="von Doehren H."/>
            <person name="Ebbole D.J."/>
            <person name="Esquivel-Naranjo E.U."/>
            <person name="Fekete E."/>
            <person name="Flipphi M."/>
            <person name="Glaser F."/>
            <person name="Gomez-Rodriguez E.Y."/>
            <person name="Gruber S."/>
            <person name="Han C."/>
            <person name="Henrissat B."/>
            <person name="Hermosa R."/>
            <person name="Hernandez-Onate M."/>
            <person name="Karaffa L."/>
            <person name="Kosti I."/>
            <person name="Le Crom S."/>
            <person name="Lindquist E."/>
            <person name="Lucas S."/>
            <person name="Luebeck M."/>
            <person name="Luebeck P.S."/>
            <person name="Margeot A."/>
            <person name="Metz B."/>
            <person name="Misra M."/>
            <person name="Nevalainen H."/>
            <person name="Omann M."/>
            <person name="Packer N."/>
            <person name="Perrone G."/>
            <person name="Uresti-Rivera E.E."/>
            <person name="Salamov A."/>
            <person name="Schmoll M."/>
            <person name="Seiboth B."/>
            <person name="Shapiro H."/>
            <person name="Sukno S."/>
            <person name="Tamayo-Ramos J.A."/>
            <person name="Tisch D."/>
            <person name="Wiest A."/>
            <person name="Wilkinson H.H."/>
            <person name="Zhang M."/>
            <person name="Coutinho P.M."/>
            <person name="Kenerley C.M."/>
            <person name="Monte E."/>
            <person name="Baker S.E."/>
            <person name="Grigoriev I.V."/>
        </authorList>
    </citation>
    <scope>NUCLEOTIDE SEQUENCE [LARGE SCALE GENOMIC DNA]</scope>
    <source>
        <strain evidence="3">Gv29-8 / FGSC 10586</strain>
    </source>
</reference>
<evidence type="ECO:0000313" key="3">
    <source>
        <dbReference type="Proteomes" id="UP000007115"/>
    </source>
</evidence>
<dbReference type="Proteomes" id="UP000007115">
    <property type="component" value="Unassembled WGS sequence"/>
</dbReference>
<name>G9MEU5_HYPVG</name>
<evidence type="ECO:0000313" key="2">
    <source>
        <dbReference type="EMBL" id="EHK26913.1"/>
    </source>
</evidence>
<gene>
    <name evidence="2" type="ORF">TRIVIDRAFT_62713</name>
</gene>
<protein>
    <submittedName>
        <fullName evidence="2">Uncharacterized protein</fullName>
    </submittedName>
</protein>
<feature type="region of interest" description="Disordered" evidence="1">
    <location>
        <begin position="1"/>
        <end position="69"/>
    </location>
</feature>
<dbReference type="VEuPathDB" id="FungiDB:TRIVIDRAFT_62713"/>